<evidence type="ECO:0000313" key="3">
    <source>
        <dbReference type="WBParaSite" id="Hba_16243"/>
    </source>
</evidence>
<organism evidence="2 3">
    <name type="scientific">Heterorhabditis bacteriophora</name>
    <name type="common">Entomopathogenic nematode worm</name>
    <dbReference type="NCBI Taxonomy" id="37862"/>
    <lineage>
        <taxon>Eukaryota</taxon>
        <taxon>Metazoa</taxon>
        <taxon>Ecdysozoa</taxon>
        <taxon>Nematoda</taxon>
        <taxon>Chromadorea</taxon>
        <taxon>Rhabditida</taxon>
        <taxon>Rhabditina</taxon>
        <taxon>Rhabditomorpha</taxon>
        <taxon>Strongyloidea</taxon>
        <taxon>Heterorhabditidae</taxon>
        <taxon>Heterorhabditis</taxon>
    </lineage>
</organism>
<accession>A0A1I7XF03</accession>
<evidence type="ECO:0000256" key="1">
    <source>
        <dbReference type="SAM" id="SignalP"/>
    </source>
</evidence>
<proteinExistence type="predicted"/>
<keyword evidence="2" id="KW-1185">Reference proteome</keyword>
<sequence>MVTAWRSTSGILFAVLLGDVSCSTQSRNHYIGNCSSHCSVTNDKTLKCFNGTLKYFEKVLFTAMRNYIAIQVSYFSCFDENS</sequence>
<dbReference type="AlphaFoldDB" id="A0A1I7XF03"/>
<reference evidence="3" key="1">
    <citation type="submission" date="2016-11" db="UniProtKB">
        <authorList>
            <consortium name="WormBaseParasite"/>
        </authorList>
    </citation>
    <scope>IDENTIFICATION</scope>
</reference>
<feature type="chain" id="PRO_5009311123" evidence="1">
    <location>
        <begin position="23"/>
        <end position="82"/>
    </location>
</feature>
<dbReference type="WBParaSite" id="Hba_16243">
    <property type="protein sequence ID" value="Hba_16243"/>
    <property type="gene ID" value="Hba_16243"/>
</dbReference>
<keyword evidence="1" id="KW-0732">Signal</keyword>
<feature type="signal peptide" evidence="1">
    <location>
        <begin position="1"/>
        <end position="22"/>
    </location>
</feature>
<evidence type="ECO:0000313" key="2">
    <source>
        <dbReference type="Proteomes" id="UP000095283"/>
    </source>
</evidence>
<name>A0A1I7XF03_HETBA</name>
<protein>
    <submittedName>
        <fullName evidence="3">Secreted protein</fullName>
    </submittedName>
</protein>
<dbReference type="Proteomes" id="UP000095283">
    <property type="component" value="Unplaced"/>
</dbReference>